<dbReference type="Gene3D" id="1.20.1070.10">
    <property type="entry name" value="Rhodopsin 7-helix transmembrane proteins"/>
    <property type="match status" value="1"/>
</dbReference>
<dbReference type="GO" id="GO:0019722">
    <property type="term" value="P:calcium-mediated signaling"/>
    <property type="evidence" value="ECO:0007669"/>
    <property type="project" value="TreeGrafter"/>
</dbReference>
<keyword evidence="7" id="KW-1015">Disulfide bond</keyword>
<dbReference type="GO" id="GO:0007204">
    <property type="term" value="P:positive regulation of cytosolic calcium ion concentration"/>
    <property type="evidence" value="ECO:0007669"/>
    <property type="project" value="TreeGrafter"/>
</dbReference>
<keyword evidence="5" id="KW-0297">G-protein coupled receptor</keyword>
<evidence type="ECO:0000256" key="5">
    <source>
        <dbReference type="ARBA" id="ARBA00023040"/>
    </source>
</evidence>
<evidence type="ECO:0000256" key="10">
    <source>
        <dbReference type="SAM" id="Phobius"/>
    </source>
</evidence>
<keyword evidence="3 10" id="KW-0812">Transmembrane</keyword>
<dbReference type="Ensembl" id="ENSAMXT00000031421.1">
    <property type="protein sequence ID" value="ENSAMXP00000038553.1"/>
    <property type="gene ID" value="ENSAMXG00000039641.1"/>
</dbReference>
<dbReference type="SUPFAM" id="SSF81321">
    <property type="entry name" value="Family A G protein-coupled receptor-like"/>
    <property type="match status" value="1"/>
</dbReference>
<evidence type="ECO:0000313" key="13">
    <source>
        <dbReference type="Proteomes" id="UP000018467"/>
    </source>
</evidence>
<dbReference type="PANTHER" id="PTHR10489:SF730">
    <property type="entry name" value="CHEMOKINE XC RECEPTOR 1"/>
    <property type="match status" value="1"/>
</dbReference>
<keyword evidence="4 10" id="KW-1133">Transmembrane helix</keyword>
<evidence type="ECO:0000256" key="6">
    <source>
        <dbReference type="ARBA" id="ARBA00023136"/>
    </source>
</evidence>
<evidence type="ECO:0000256" key="1">
    <source>
        <dbReference type="ARBA" id="ARBA00004651"/>
    </source>
</evidence>
<dbReference type="PRINTS" id="PR00657">
    <property type="entry name" value="CCCHEMOKINER"/>
</dbReference>
<keyword evidence="9" id="KW-0807">Transducer</keyword>
<dbReference type="InterPro" id="IPR017452">
    <property type="entry name" value="GPCR_Rhodpsn_7TM"/>
</dbReference>
<dbReference type="PRINTS" id="PR00237">
    <property type="entry name" value="GPCRRHODOPSN"/>
</dbReference>
<comment type="subcellular location">
    <subcellularLocation>
        <location evidence="1">Cell membrane</location>
        <topology evidence="1">Multi-pass membrane protein</topology>
    </subcellularLocation>
</comment>
<feature type="transmembrane region" description="Helical" evidence="10">
    <location>
        <begin position="228"/>
        <end position="251"/>
    </location>
</feature>
<evidence type="ECO:0000256" key="8">
    <source>
        <dbReference type="ARBA" id="ARBA00023170"/>
    </source>
</evidence>
<evidence type="ECO:0000256" key="3">
    <source>
        <dbReference type="ARBA" id="ARBA00022692"/>
    </source>
</evidence>
<name>A0A3B1J8K1_ASTMX</name>
<protein>
    <submittedName>
        <fullName evidence="12">X-C motif chemokine receptor 1</fullName>
    </submittedName>
</protein>
<feature type="transmembrane region" description="Helical" evidence="10">
    <location>
        <begin position="67"/>
        <end position="90"/>
    </location>
</feature>
<proteinExistence type="predicted"/>
<evidence type="ECO:0000259" key="11">
    <source>
        <dbReference type="PROSITE" id="PS50262"/>
    </source>
</evidence>
<feature type="transmembrane region" description="Helical" evidence="10">
    <location>
        <begin position="29"/>
        <end position="55"/>
    </location>
</feature>
<dbReference type="InterPro" id="IPR000276">
    <property type="entry name" value="GPCR_Rhodpsn"/>
</dbReference>
<evidence type="ECO:0000256" key="7">
    <source>
        <dbReference type="ARBA" id="ARBA00023157"/>
    </source>
</evidence>
<feature type="transmembrane region" description="Helical" evidence="10">
    <location>
        <begin position="141"/>
        <end position="161"/>
    </location>
</feature>
<evidence type="ECO:0000256" key="9">
    <source>
        <dbReference type="ARBA" id="ARBA00023224"/>
    </source>
</evidence>
<reference evidence="12" key="3">
    <citation type="submission" date="2025-08" db="UniProtKB">
        <authorList>
            <consortium name="Ensembl"/>
        </authorList>
    </citation>
    <scope>IDENTIFICATION</scope>
</reference>
<evidence type="ECO:0000256" key="4">
    <source>
        <dbReference type="ARBA" id="ARBA00022989"/>
    </source>
</evidence>
<reference evidence="12" key="4">
    <citation type="submission" date="2025-09" db="UniProtKB">
        <authorList>
            <consortium name="Ensembl"/>
        </authorList>
    </citation>
    <scope>IDENTIFICATION</scope>
</reference>
<dbReference type="Proteomes" id="UP000018467">
    <property type="component" value="Unassembled WGS sequence"/>
</dbReference>
<dbReference type="PANTHER" id="PTHR10489">
    <property type="entry name" value="CELL ADHESION MOLECULE"/>
    <property type="match status" value="1"/>
</dbReference>
<evidence type="ECO:0000256" key="2">
    <source>
        <dbReference type="ARBA" id="ARBA00022475"/>
    </source>
</evidence>
<keyword evidence="13" id="KW-1185">Reference proteome</keyword>
<organism evidence="12 13">
    <name type="scientific">Astyanax mexicanus</name>
    <name type="common">Blind cave fish</name>
    <name type="synonym">Astyanax fasciatus mexicanus</name>
    <dbReference type="NCBI Taxonomy" id="7994"/>
    <lineage>
        <taxon>Eukaryota</taxon>
        <taxon>Metazoa</taxon>
        <taxon>Chordata</taxon>
        <taxon>Craniata</taxon>
        <taxon>Vertebrata</taxon>
        <taxon>Euteleostomi</taxon>
        <taxon>Actinopterygii</taxon>
        <taxon>Neopterygii</taxon>
        <taxon>Teleostei</taxon>
        <taxon>Ostariophysi</taxon>
        <taxon>Characiformes</taxon>
        <taxon>Characoidei</taxon>
        <taxon>Acestrorhamphidae</taxon>
        <taxon>Acestrorhamphinae</taxon>
        <taxon>Astyanax</taxon>
    </lineage>
</organism>
<dbReference type="Pfam" id="PF00001">
    <property type="entry name" value="7tm_1"/>
    <property type="match status" value="1"/>
</dbReference>
<dbReference type="GO" id="GO:0006955">
    <property type="term" value="P:immune response"/>
    <property type="evidence" value="ECO:0007669"/>
    <property type="project" value="TreeGrafter"/>
</dbReference>
<sequence>VNYITDIQASVIHYDEVCDKEYVAQVGSIAVPLFFSLVVLLSLVGNGLVLVILALYESLKSLTNIFILNLAVSDLIFTAGLPFWSFQFIWGWTFGKIMCNGVSFVFSAGFYSSTVFLMVMTLQRYLAVVHPLSDWETGSSLAVLPILAWVISIGAALPALFQTSVVLDHDNHNISYCMYSSNNAVIAATYQQNVFFVLAFSLIAFCYIRILQTVLNSRARKRHRTVRLIFCIVMVFFIGWAPYNIVIFLQTLKYYSIATFTACTVSDNLDYALYVCRLLAFSHCCLNPVFYVFVWVKFRNYLKVILQLFRPQINTDPQRVRVSTVQGSKDSMY</sequence>
<reference evidence="13" key="1">
    <citation type="submission" date="2013-03" db="EMBL/GenBank/DDBJ databases">
        <authorList>
            <person name="Jeffery W."/>
            <person name="Warren W."/>
            <person name="Wilson R.K."/>
        </authorList>
    </citation>
    <scope>NUCLEOTIDE SEQUENCE</scope>
    <source>
        <strain evidence="13">female</strain>
    </source>
</reference>
<feature type="transmembrane region" description="Helical" evidence="10">
    <location>
        <begin position="102"/>
        <end position="120"/>
    </location>
</feature>
<dbReference type="GO" id="GO:0019957">
    <property type="term" value="F:C-C chemokine binding"/>
    <property type="evidence" value="ECO:0007669"/>
    <property type="project" value="TreeGrafter"/>
</dbReference>
<evidence type="ECO:0000313" key="12">
    <source>
        <dbReference type="Ensembl" id="ENSAMXP00000038553.1"/>
    </source>
</evidence>
<dbReference type="InterPro" id="IPR000355">
    <property type="entry name" value="Chemokine_rcpt"/>
</dbReference>
<dbReference type="GO" id="GO:0060326">
    <property type="term" value="P:cell chemotaxis"/>
    <property type="evidence" value="ECO:0007669"/>
    <property type="project" value="TreeGrafter"/>
</dbReference>
<feature type="domain" description="G-protein coupled receptors family 1 profile" evidence="11">
    <location>
        <begin position="45"/>
        <end position="291"/>
    </location>
</feature>
<dbReference type="PROSITE" id="PS50262">
    <property type="entry name" value="G_PROTEIN_RECEP_F1_2"/>
    <property type="match status" value="1"/>
</dbReference>
<reference evidence="13" key="2">
    <citation type="journal article" date="2014" name="Nat. Commun.">
        <title>The cavefish genome reveals candidate genes for eye loss.</title>
        <authorList>
            <person name="McGaugh S.E."/>
            <person name="Gross J.B."/>
            <person name="Aken B."/>
            <person name="Blin M."/>
            <person name="Borowsky R."/>
            <person name="Chalopin D."/>
            <person name="Hinaux H."/>
            <person name="Jeffery W.R."/>
            <person name="Keene A."/>
            <person name="Ma L."/>
            <person name="Minx P."/>
            <person name="Murphy D."/>
            <person name="O'Quin K.E."/>
            <person name="Retaux S."/>
            <person name="Rohner N."/>
            <person name="Searle S.M."/>
            <person name="Stahl B.A."/>
            <person name="Tabin C."/>
            <person name="Volff J.N."/>
            <person name="Yoshizawa M."/>
            <person name="Warren W.C."/>
        </authorList>
    </citation>
    <scope>NUCLEOTIDE SEQUENCE [LARGE SCALE GENOMIC DNA]</scope>
    <source>
        <strain evidence="13">female</strain>
    </source>
</reference>
<dbReference type="Bgee" id="ENSAMXG00000039641">
    <property type="expression patterns" value="Expressed in mesonephros and 8 other cell types or tissues"/>
</dbReference>
<dbReference type="FunFam" id="1.20.1070.10:FF:000130">
    <property type="entry name" value="Chemokine (C-C motif) receptor 2"/>
    <property type="match status" value="1"/>
</dbReference>
<dbReference type="GO" id="GO:0016493">
    <property type="term" value="F:C-C chemokine receptor activity"/>
    <property type="evidence" value="ECO:0007669"/>
    <property type="project" value="TreeGrafter"/>
</dbReference>
<dbReference type="InParanoid" id="A0A3B1J8K1"/>
<dbReference type="InterPro" id="IPR050119">
    <property type="entry name" value="CCR1-9-like"/>
</dbReference>
<keyword evidence="6 10" id="KW-0472">Membrane</keyword>
<dbReference type="GeneTree" id="ENSGT01110000267168"/>
<dbReference type="AlphaFoldDB" id="A0A3B1J8K1"/>
<dbReference type="GO" id="GO:0009897">
    <property type="term" value="C:external side of plasma membrane"/>
    <property type="evidence" value="ECO:0007669"/>
    <property type="project" value="TreeGrafter"/>
</dbReference>
<accession>A0A3B1J8K1</accession>
<feature type="transmembrane region" description="Helical" evidence="10">
    <location>
        <begin position="190"/>
        <end position="208"/>
    </location>
</feature>
<keyword evidence="8" id="KW-0675">Receptor</keyword>
<feature type="transmembrane region" description="Helical" evidence="10">
    <location>
        <begin position="271"/>
        <end position="296"/>
    </location>
</feature>
<keyword evidence="2" id="KW-1003">Cell membrane</keyword>